<reference evidence="1" key="1">
    <citation type="submission" date="2018-12" db="EMBL/GenBank/DDBJ databases">
        <title>Novel natural products biosynthetic potential of the class Ktedonobacteria.</title>
        <authorList>
            <person name="Zheng Y."/>
            <person name="Saitou A."/>
            <person name="Wang C.M."/>
            <person name="Toyoda A."/>
            <person name="Minakuchi Y."/>
            <person name="Sekiguchi Y."/>
            <person name="Ueda K."/>
            <person name="Takano H."/>
            <person name="Sakai Y."/>
            <person name="Yokota A."/>
            <person name="Yabe S."/>
        </authorList>
    </citation>
    <scope>NUCLEOTIDE SEQUENCE</scope>
    <source>
        <strain evidence="1">COM3</strain>
    </source>
</reference>
<name>A0A455SL70_9CHLR</name>
<sequence length="54" mass="6131">MAGTGESSNRYQLLNNLSRQIQYGKRGSLYGILPLYYRETRIGEIPLGKQANKI</sequence>
<organism evidence="1">
    <name type="scientific">Thermosporothrix sp. COM3</name>
    <dbReference type="NCBI Taxonomy" id="2490863"/>
    <lineage>
        <taxon>Bacteria</taxon>
        <taxon>Bacillati</taxon>
        <taxon>Chloroflexota</taxon>
        <taxon>Ktedonobacteria</taxon>
        <taxon>Ktedonobacterales</taxon>
        <taxon>Thermosporotrichaceae</taxon>
        <taxon>Thermosporothrix</taxon>
    </lineage>
</organism>
<proteinExistence type="predicted"/>
<protein>
    <submittedName>
        <fullName evidence="1">Uncharacterized protein</fullName>
    </submittedName>
</protein>
<gene>
    <name evidence="1" type="ORF">KTC_24600</name>
</gene>
<accession>A0A455SL70</accession>
<dbReference type="AlphaFoldDB" id="A0A455SL70"/>
<dbReference type="EMBL" id="AP019376">
    <property type="protein sequence ID" value="BBH87709.1"/>
    <property type="molecule type" value="Genomic_DNA"/>
</dbReference>
<evidence type="ECO:0000313" key="1">
    <source>
        <dbReference type="EMBL" id="BBH87709.1"/>
    </source>
</evidence>